<feature type="domain" description="DEK-C" evidence="3">
    <location>
        <begin position="5"/>
        <end position="63"/>
    </location>
</feature>
<feature type="compositionally biased region" description="Low complexity" evidence="1">
    <location>
        <begin position="84"/>
        <end position="101"/>
    </location>
</feature>
<dbReference type="SUPFAM" id="SSF47592">
    <property type="entry name" value="SWIB/MDM2 domain"/>
    <property type="match status" value="1"/>
</dbReference>
<dbReference type="STRING" id="81824.A9UXB6"/>
<dbReference type="GO" id="GO:0005634">
    <property type="term" value="C:nucleus"/>
    <property type="evidence" value="ECO:0000318"/>
    <property type="project" value="GO_Central"/>
</dbReference>
<sequence length="434" mass="47480">MEKEMPSDDVVRAAVLEALRKPGRTLQTTSRKDIRREVEAALGGINLKPRKDLISQVVADFIQQLPPEATAGAEPPVASAAPIKAEPTTLPAPTTTKASPASKDKLPAAKPKLEQEALSDDDPEHELDLTVRAYVPGANVTGSKYVNPDEISDSDLEDDMPAPLKRKSVPERPSASASPRKTKPKATTSHSQASNRTKSAVDPADLTGNSAWSVGEMSDLDRRNAGKTAYNYEHELSEGLAKFMGRPTATRADGTYSLDENLSSALGRKTLTFKSLQKALSANMKKYYKPEPLAVRQMVHDSDDDDDDEHDKPAVPSKKRAKTVASNSSKSATEQKKTTKKAPKKDGRLKQLSSVLAVVVGCAEETRPQVVSKLWTYIRGHNLQNPDKKREILCDEALRAVFKKQAKFAKLYAPQCSQAPDRHDMPNVRQTRRA</sequence>
<dbReference type="Gene3D" id="1.10.245.10">
    <property type="entry name" value="SWIB/MDM2 domain"/>
    <property type="match status" value="1"/>
</dbReference>
<dbReference type="InterPro" id="IPR019835">
    <property type="entry name" value="SWIB_domain"/>
</dbReference>
<dbReference type="InterPro" id="IPR003121">
    <property type="entry name" value="SWIB_MDM2_domain"/>
</dbReference>
<dbReference type="OMA" id="AYNYEHE"/>
<reference evidence="4 5" key="1">
    <citation type="journal article" date="2008" name="Nature">
        <title>The genome of the choanoflagellate Monosiga brevicollis and the origin of metazoans.</title>
        <authorList>
            <consortium name="JGI Sequencing"/>
            <person name="King N."/>
            <person name="Westbrook M.J."/>
            <person name="Young S.L."/>
            <person name="Kuo A."/>
            <person name="Abedin M."/>
            <person name="Chapman J."/>
            <person name="Fairclough S."/>
            <person name="Hellsten U."/>
            <person name="Isogai Y."/>
            <person name="Letunic I."/>
            <person name="Marr M."/>
            <person name="Pincus D."/>
            <person name="Putnam N."/>
            <person name="Rokas A."/>
            <person name="Wright K.J."/>
            <person name="Zuzow R."/>
            <person name="Dirks W."/>
            <person name="Good M."/>
            <person name="Goodstein D."/>
            <person name="Lemons D."/>
            <person name="Li W."/>
            <person name="Lyons J.B."/>
            <person name="Morris A."/>
            <person name="Nichols S."/>
            <person name="Richter D.J."/>
            <person name="Salamov A."/>
            <person name="Bork P."/>
            <person name="Lim W.A."/>
            <person name="Manning G."/>
            <person name="Miller W.T."/>
            <person name="McGinnis W."/>
            <person name="Shapiro H."/>
            <person name="Tjian R."/>
            <person name="Grigoriev I.V."/>
            <person name="Rokhsar D."/>
        </authorList>
    </citation>
    <scope>NUCLEOTIDE SEQUENCE [LARGE SCALE GENOMIC DNA]</scope>
    <source>
        <strain evidence="5">MX1 / ATCC 50154</strain>
    </source>
</reference>
<protein>
    <recommendedName>
        <fullName evidence="6">DM2 domain-containing protein</fullName>
    </recommendedName>
</protein>
<feature type="compositionally biased region" description="Basic and acidic residues" evidence="1">
    <location>
        <begin position="102"/>
        <end position="115"/>
    </location>
</feature>
<feature type="region of interest" description="Disordered" evidence="1">
    <location>
        <begin position="415"/>
        <end position="434"/>
    </location>
</feature>
<dbReference type="PANTHER" id="PTHR13844">
    <property type="entry name" value="SWI/SNF-RELATED MATRIX-ASSOCIATED ACTIN-DEPENDENT REGULATOR OF CHROMATIN SUBFAMILY D"/>
    <property type="match status" value="1"/>
</dbReference>
<dbReference type="Pfam" id="PF08766">
    <property type="entry name" value="DEK_C"/>
    <property type="match status" value="1"/>
</dbReference>
<feature type="compositionally biased region" description="Acidic residues" evidence="1">
    <location>
        <begin position="150"/>
        <end position="160"/>
    </location>
</feature>
<evidence type="ECO:0000313" key="4">
    <source>
        <dbReference type="EMBL" id="EDQ90360.1"/>
    </source>
</evidence>
<feature type="region of interest" description="Disordered" evidence="1">
    <location>
        <begin position="300"/>
        <end position="347"/>
    </location>
</feature>
<evidence type="ECO:0000313" key="5">
    <source>
        <dbReference type="Proteomes" id="UP000001357"/>
    </source>
</evidence>
<dbReference type="EMBL" id="CH991548">
    <property type="protein sequence ID" value="EDQ90360.1"/>
    <property type="molecule type" value="Genomic_DNA"/>
</dbReference>
<dbReference type="Gene3D" id="1.10.10.60">
    <property type="entry name" value="Homeodomain-like"/>
    <property type="match status" value="1"/>
</dbReference>
<proteinExistence type="predicted"/>
<dbReference type="CDD" id="cd10567">
    <property type="entry name" value="SWIB-MDM2_like"/>
    <property type="match status" value="1"/>
</dbReference>
<evidence type="ECO:0000259" key="3">
    <source>
        <dbReference type="PROSITE" id="PS51998"/>
    </source>
</evidence>
<dbReference type="RefSeq" id="XP_001745127.1">
    <property type="nucleotide sequence ID" value="XM_001745075.1"/>
</dbReference>
<dbReference type="InterPro" id="IPR036885">
    <property type="entry name" value="SWIB_MDM2_dom_sf"/>
</dbReference>
<dbReference type="GeneID" id="5890069"/>
<dbReference type="Pfam" id="PF02201">
    <property type="entry name" value="SWIB"/>
    <property type="match status" value="1"/>
</dbReference>
<dbReference type="Proteomes" id="UP000001357">
    <property type="component" value="Unassembled WGS sequence"/>
</dbReference>
<dbReference type="SUPFAM" id="SSF109715">
    <property type="entry name" value="DEK C-terminal domain"/>
    <property type="match status" value="1"/>
</dbReference>
<dbReference type="InterPro" id="IPR014876">
    <property type="entry name" value="DEK_C"/>
</dbReference>
<dbReference type="SMART" id="SM00151">
    <property type="entry name" value="SWIB"/>
    <property type="match status" value="1"/>
</dbReference>
<dbReference type="eggNOG" id="KOG1946">
    <property type="taxonomic scope" value="Eukaryota"/>
</dbReference>
<feature type="domain" description="DM2" evidence="2">
    <location>
        <begin position="341"/>
        <end position="426"/>
    </location>
</feature>
<dbReference type="PROSITE" id="PS51925">
    <property type="entry name" value="SWIB_MDM2"/>
    <property type="match status" value="1"/>
</dbReference>
<evidence type="ECO:0008006" key="6">
    <source>
        <dbReference type="Google" id="ProtNLM"/>
    </source>
</evidence>
<dbReference type="KEGG" id="mbr:MONBRDRAFT_7547"/>
<dbReference type="PROSITE" id="PS51998">
    <property type="entry name" value="DEK_C"/>
    <property type="match status" value="1"/>
</dbReference>
<accession>A9UXB6</accession>
<name>A9UXB6_MONBE</name>
<evidence type="ECO:0000259" key="2">
    <source>
        <dbReference type="PROSITE" id="PS51925"/>
    </source>
</evidence>
<feature type="region of interest" description="Disordered" evidence="1">
    <location>
        <begin position="69"/>
        <end position="222"/>
    </location>
</feature>
<dbReference type="InParanoid" id="A9UXB6"/>
<feature type="compositionally biased region" description="Polar residues" evidence="1">
    <location>
        <begin position="175"/>
        <end position="198"/>
    </location>
</feature>
<keyword evidence="5" id="KW-1185">Reference proteome</keyword>
<organism evidence="4 5">
    <name type="scientific">Monosiga brevicollis</name>
    <name type="common">Choanoflagellate</name>
    <dbReference type="NCBI Taxonomy" id="81824"/>
    <lineage>
        <taxon>Eukaryota</taxon>
        <taxon>Choanoflagellata</taxon>
        <taxon>Craspedida</taxon>
        <taxon>Salpingoecidae</taxon>
        <taxon>Monosiga</taxon>
    </lineage>
</organism>
<gene>
    <name evidence="4" type="ORF">MONBRDRAFT_7547</name>
</gene>
<dbReference type="AlphaFoldDB" id="A9UXB6"/>
<evidence type="ECO:0000256" key="1">
    <source>
        <dbReference type="SAM" id="MobiDB-lite"/>
    </source>
</evidence>